<dbReference type="InterPro" id="IPR023631">
    <property type="entry name" value="Amidase_dom"/>
</dbReference>
<dbReference type="PANTHER" id="PTHR42678:SF34">
    <property type="entry name" value="OS04G0183300 PROTEIN"/>
    <property type="match status" value="1"/>
</dbReference>
<dbReference type="EMBL" id="CP016268">
    <property type="protein sequence ID" value="ANO50376.1"/>
    <property type="molecule type" value="Genomic_DNA"/>
</dbReference>
<keyword evidence="4" id="KW-1185">Reference proteome</keyword>
<evidence type="ECO:0000256" key="1">
    <source>
        <dbReference type="SAM" id="SignalP"/>
    </source>
</evidence>
<dbReference type="RefSeq" id="WP_068612822.1">
    <property type="nucleotide sequence ID" value="NZ_CP016268.1"/>
</dbReference>
<evidence type="ECO:0000313" key="3">
    <source>
        <dbReference type="EMBL" id="ANO50376.1"/>
    </source>
</evidence>
<dbReference type="AlphaFoldDB" id="A0A193LD59"/>
<dbReference type="PROSITE" id="PS51257">
    <property type="entry name" value="PROKAR_LIPOPROTEIN"/>
    <property type="match status" value="1"/>
</dbReference>
<keyword evidence="1" id="KW-0732">Signal</keyword>
<feature type="domain" description="Amidase" evidence="2">
    <location>
        <begin position="55"/>
        <end position="501"/>
    </location>
</feature>
<dbReference type="NCBIfam" id="NF005300">
    <property type="entry name" value="PRK06828.1"/>
    <property type="match status" value="1"/>
</dbReference>
<sequence length="526" mass="55533">MINRSRKDLVRYTVVAVATLLLAACAGPTVQSYEEATVADLQRAMQNGELTARRLTDYYLQRIQRIDHSGVNLRSVIEVNPDARSIADTLDNERRDGKVRGPLHGIPVVLKANIDTGDTLATSAGSLALADHRAADDAFLVEQLREAGAIILAKTNLSEWANFRSTNSSSGWSSLGGQTGNAYDPRRNPCGSSSGSAVAVAANLSVLAIGTETDGSIVCPASINGIVGIKPTLGLVSRDGIIPIAHSQDTAGPMARTVHDAAILLNALAARDDNDPASTDRPASLPDYAANLRTDALQGKRIGVLRRYGGAGNNDAVEEIFTANIALLQSLGADIVDPVEIDTDGMGDAEFEVLLYEFKSDLNKYFEESNAPISSLSELIAFNDEHADAVMPFFGQELLIRANAKGPLTEAAYLNALADSKSIARDGINNALKEQQLDALIAPSNGPAWLTDHINGDTFSVGSSSLAAISGYASITVPAGQVQGLPVGLSFIGGAYSEAELIRLAYAFEQASAARQVPDPENPLRP</sequence>
<protein>
    <submittedName>
        <fullName evidence="3">Amidase</fullName>
    </submittedName>
</protein>
<accession>A0A193LD59</accession>
<reference evidence="3 4" key="1">
    <citation type="submission" date="2016-06" db="EMBL/GenBank/DDBJ databases">
        <title>Complete genome sequence of a deep-branching marine Gamma Proteobacterium Woeseia oceani type strain XK5.</title>
        <authorList>
            <person name="Mu D."/>
            <person name="Du Z."/>
        </authorList>
    </citation>
    <scope>NUCLEOTIDE SEQUENCE [LARGE SCALE GENOMIC DNA]</scope>
    <source>
        <strain evidence="3 4">XK5</strain>
    </source>
</reference>
<dbReference type="SUPFAM" id="SSF75304">
    <property type="entry name" value="Amidase signature (AS) enzymes"/>
    <property type="match status" value="1"/>
</dbReference>
<gene>
    <name evidence="3" type="ORF">BA177_03325</name>
</gene>
<dbReference type="OrthoDB" id="8872210at2"/>
<dbReference type="STRING" id="1548547.BA177_03325"/>
<proteinExistence type="predicted"/>
<feature type="chain" id="PRO_5008260075" evidence="1">
    <location>
        <begin position="27"/>
        <end position="526"/>
    </location>
</feature>
<feature type="signal peptide" evidence="1">
    <location>
        <begin position="1"/>
        <end position="26"/>
    </location>
</feature>
<dbReference type="Proteomes" id="UP000092695">
    <property type="component" value="Chromosome"/>
</dbReference>
<dbReference type="InterPro" id="IPR036928">
    <property type="entry name" value="AS_sf"/>
</dbReference>
<dbReference type="Gene3D" id="3.90.1300.10">
    <property type="entry name" value="Amidase signature (AS) domain"/>
    <property type="match status" value="1"/>
</dbReference>
<dbReference type="PANTHER" id="PTHR42678">
    <property type="entry name" value="AMIDASE"/>
    <property type="match status" value="1"/>
</dbReference>
<dbReference type="KEGG" id="woc:BA177_03325"/>
<organism evidence="3 4">
    <name type="scientific">Woeseia oceani</name>
    <dbReference type="NCBI Taxonomy" id="1548547"/>
    <lineage>
        <taxon>Bacteria</taxon>
        <taxon>Pseudomonadati</taxon>
        <taxon>Pseudomonadota</taxon>
        <taxon>Gammaproteobacteria</taxon>
        <taxon>Woeseiales</taxon>
        <taxon>Woeseiaceae</taxon>
        <taxon>Woeseia</taxon>
    </lineage>
</organism>
<evidence type="ECO:0000313" key="4">
    <source>
        <dbReference type="Proteomes" id="UP000092695"/>
    </source>
</evidence>
<evidence type="ECO:0000259" key="2">
    <source>
        <dbReference type="Pfam" id="PF01425"/>
    </source>
</evidence>
<dbReference type="Pfam" id="PF01425">
    <property type="entry name" value="Amidase"/>
    <property type="match status" value="1"/>
</dbReference>
<name>A0A193LD59_9GAMM</name>
<dbReference type="NCBIfam" id="NF006006">
    <property type="entry name" value="PRK08137.1"/>
    <property type="match status" value="1"/>
</dbReference>